<comment type="subcellular location">
    <subcellularLocation>
        <location evidence="1">Membrane</location>
        <topology evidence="1">Multi-pass membrane protein</topology>
    </subcellularLocation>
</comment>
<keyword evidence="9" id="KW-1185">Reference proteome</keyword>
<dbReference type="GO" id="GO:0016020">
    <property type="term" value="C:membrane"/>
    <property type="evidence" value="ECO:0007669"/>
    <property type="project" value="UniProtKB-SubCell"/>
</dbReference>
<dbReference type="Proteomes" id="UP000014480">
    <property type="component" value="Unassembled WGS sequence"/>
</dbReference>
<dbReference type="InterPro" id="IPR052337">
    <property type="entry name" value="SAT4-like"/>
</dbReference>
<evidence type="ECO:0000256" key="4">
    <source>
        <dbReference type="ARBA" id="ARBA00023136"/>
    </source>
</evidence>
<evidence type="ECO:0000256" key="3">
    <source>
        <dbReference type="ARBA" id="ARBA00022989"/>
    </source>
</evidence>
<feature type="transmembrane region" description="Helical" evidence="6">
    <location>
        <begin position="51"/>
        <end position="70"/>
    </location>
</feature>
<evidence type="ECO:0000313" key="9">
    <source>
        <dbReference type="Proteomes" id="UP000014480"/>
    </source>
</evidence>
<keyword evidence="3 6" id="KW-1133">Transmembrane helix</keyword>
<sequence>MDDTPWDQLPHDDYGPSLLATVWGLGALAGIFMGLRLYCKFTRQRGLWWDDHYMIAAWLAYLAFGVFVTIDVTYDFGKHNWDVTPGNWSWLLLHANLSGSLSIVAAAWSKTSFALTLLRIATDRWMRRLVWFLVLSVNVALGLGVLFTWIQCWPVEKTWRTASTPGSCWPKHIPVRYNTFTACYSGAMDVVLAMLPWKIIWGLTMTKKDKFGVALAMSMGIFAGAMSFIKIPAITAIGAFDIIDTVQLVVWGAAESAVTIMAASIPILRALFREYTPPPARFISDEESMLRRLGVASGRGGSTGAAPGIGRSRSDVELIDIDQRAGLAGQAITNDLALQAWKGRETSEKEDGCRRDVGDGAALSTHFDAFGGVDRLRPKPTHPTVWAVSETSSVQLKEANTDHVYNLLDEVLFSQEDRLFSCRLKLNAFKHSRRPTEAPTMFKAARTPTHRFIYHVINLQEGGTKGECHSGAWLIDQNVFIDDDGGLGHANVAKLNSDTASLCSFSDRMPPKKITLDNSAEEFLMFK</sequence>
<dbReference type="OrthoDB" id="5417887at2759"/>
<comment type="caution">
    <text evidence="8">The sequence shown here is derived from an EMBL/GenBank/DDBJ whole genome shotgun (WGS) entry which is preliminary data.</text>
</comment>
<evidence type="ECO:0000259" key="7">
    <source>
        <dbReference type="Pfam" id="PF20684"/>
    </source>
</evidence>
<dbReference type="AlphaFoldDB" id="A0A484FJT8"/>
<dbReference type="STRING" id="1213857.A0A484FJT8"/>
<accession>A0A484FJT8</accession>
<dbReference type="PANTHER" id="PTHR33048:SF42">
    <property type="entry name" value="INTEGRAL MEMBRANE PROTEIN"/>
    <property type="match status" value="1"/>
</dbReference>
<feature type="domain" description="Rhodopsin" evidence="7">
    <location>
        <begin position="35"/>
        <end position="273"/>
    </location>
</feature>
<dbReference type="Pfam" id="PF20684">
    <property type="entry name" value="Fung_rhodopsin"/>
    <property type="match status" value="1"/>
</dbReference>
<feature type="transmembrane region" description="Helical" evidence="6">
    <location>
        <begin position="20"/>
        <end position="39"/>
    </location>
</feature>
<feature type="transmembrane region" description="Helical" evidence="6">
    <location>
        <begin position="211"/>
        <end position="229"/>
    </location>
</feature>
<dbReference type="PANTHER" id="PTHR33048">
    <property type="entry name" value="PTH11-LIKE INTEGRAL MEMBRANE PROTEIN (AFU_ORTHOLOGUE AFUA_5G11245)"/>
    <property type="match status" value="1"/>
</dbReference>
<reference evidence="9" key="2">
    <citation type="journal article" date="2019" name="Mol. Plant Microbe Interact.">
        <title>Genome sequence resources for four phytopathogenic fungi from the Colletotrichum orbiculare species complex.</title>
        <authorList>
            <person name="Gan P."/>
            <person name="Tsushima A."/>
            <person name="Narusaka M."/>
            <person name="Narusaka Y."/>
            <person name="Takano Y."/>
            <person name="Kubo Y."/>
            <person name="Shirasu K."/>
        </authorList>
    </citation>
    <scope>GENOME REANNOTATION</scope>
    <source>
        <strain evidence="9">104-T / ATCC 96160 / CBS 514.97 / LARS 414 / MAFF 240422</strain>
    </source>
</reference>
<protein>
    <recommendedName>
        <fullName evidence="7">Rhodopsin domain-containing protein</fullName>
    </recommendedName>
</protein>
<feature type="transmembrane region" description="Helical" evidence="6">
    <location>
        <begin position="90"/>
        <end position="108"/>
    </location>
</feature>
<gene>
    <name evidence="8" type="ORF">Cob_v008316</name>
</gene>
<evidence type="ECO:0000256" key="1">
    <source>
        <dbReference type="ARBA" id="ARBA00004141"/>
    </source>
</evidence>
<evidence type="ECO:0000313" key="8">
    <source>
        <dbReference type="EMBL" id="TDZ18729.1"/>
    </source>
</evidence>
<keyword evidence="4 6" id="KW-0472">Membrane</keyword>
<dbReference type="InterPro" id="IPR049326">
    <property type="entry name" value="Rhodopsin_dom_fungi"/>
</dbReference>
<comment type="similarity">
    <text evidence="5">Belongs to the SAT4 family.</text>
</comment>
<evidence type="ECO:0000256" key="6">
    <source>
        <dbReference type="SAM" id="Phobius"/>
    </source>
</evidence>
<dbReference type="EMBL" id="AMCV02000022">
    <property type="protein sequence ID" value="TDZ18729.1"/>
    <property type="molecule type" value="Genomic_DNA"/>
</dbReference>
<reference evidence="9" key="1">
    <citation type="journal article" date="2013" name="New Phytol.">
        <title>Comparative genomic and transcriptomic analyses reveal the hemibiotrophic stage shift of Colletotrichum fungi.</title>
        <authorList>
            <person name="Gan P."/>
            <person name="Ikeda K."/>
            <person name="Irieda H."/>
            <person name="Narusaka M."/>
            <person name="O'Connell R.J."/>
            <person name="Narusaka Y."/>
            <person name="Takano Y."/>
            <person name="Kubo Y."/>
            <person name="Shirasu K."/>
        </authorList>
    </citation>
    <scope>NUCLEOTIDE SEQUENCE [LARGE SCALE GENOMIC DNA]</scope>
    <source>
        <strain evidence="9">104-T / ATCC 96160 / CBS 514.97 / LARS 414 / MAFF 240422</strain>
    </source>
</reference>
<organism evidence="8 9">
    <name type="scientific">Colletotrichum orbiculare (strain 104-T / ATCC 96160 / CBS 514.97 / LARS 414 / MAFF 240422)</name>
    <name type="common">Cucumber anthracnose fungus</name>
    <name type="synonym">Colletotrichum lagenarium</name>
    <dbReference type="NCBI Taxonomy" id="1213857"/>
    <lineage>
        <taxon>Eukaryota</taxon>
        <taxon>Fungi</taxon>
        <taxon>Dikarya</taxon>
        <taxon>Ascomycota</taxon>
        <taxon>Pezizomycotina</taxon>
        <taxon>Sordariomycetes</taxon>
        <taxon>Hypocreomycetidae</taxon>
        <taxon>Glomerellales</taxon>
        <taxon>Glomerellaceae</taxon>
        <taxon>Colletotrichum</taxon>
        <taxon>Colletotrichum orbiculare species complex</taxon>
    </lineage>
</organism>
<feature type="transmembrane region" description="Helical" evidence="6">
    <location>
        <begin position="249"/>
        <end position="272"/>
    </location>
</feature>
<evidence type="ECO:0000256" key="5">
    <source>
        <dbReference type="ARBA" id="ARBA00038359"/>
    </source>
</evidence>
<name>A0A484FJT8_COLOR</name>
<feature type="transmembrane region" description="Helical" evidence="6">
    <location>
        <begin position="179"/>
        <end position="199"/>
    </location>
</feature>
<evidence type="ECO:0000256" key="2">
    <source>
        <dbReference type="ARBA" id="ARBA00022692"/>
    </source>
</evidence>
<proteinExistence type="inferred from homology"/>
<feature type="transmembrane region" description="Helical" evidence="6">
    <location>
        <begin position="129"/>
        <end position="150"/>
    </location>
</feature>
<keyword evidence="2 6" id="KW-0812">Transmembrane</keyword>